<evidence type="ECO:0008006" key="3">
    <source>
        <dbReference type="Google" id="ProtNLM"/>
    </source>
</evidence>
<evidence type="ECO:0000313" key="1">
    <source>
        <dbReference type="EMBL" id="NIH58467.1"/>
    </source>
</evidence>
<protein>
    <recommendedName>
        <fullName evidence="3">HNH endonuclease</fullName>
    </recommendedName>
</protein>
<dbReference type="EMBL" id="JAAMOZ010000003">
    <property type="protein sequence ID" value="NIH58467.1"/>
    <property type="molecule type" value="Genomic_DNA"/>
</dbReference>
<organism evidence="1 2">
    <name type="scientific">Brooklawnia cerclae</name>
    <dbReference type="NCBI Taxonomy" id="349934"/>
    <lineage>
        <taxon>Bacteria</taxon>
        <taxon>Bacillati</taxon>
        <taxon>Actinomycetota</taxon>
        <taxon>Actinomycetes</taxon>
        <taxon>Propionibacteriales</taxon>
        <taxon>Propionibacteriaceae</taxon>
        <taxon>Brooklawnia</taxon>
    </lineage>
</organism>
<reference evidence="1 2" key="1">
    <citation type="submission" date="2020-02" db="EMBL/GenBank/DDBJ databases">
        <title>Sequencing the genomes of 1000 actinobacteria strains.</title>
        <authorList>
            <person name="Klenk H.-P."/>
        </authorList>
    </citation>
    <scope>NUCLEOTIDE SEQUENCE [LARGE SCALE GENOMIC DNA]</scope>
    <source>
        <strain evidence="1 2">DSM 19609</strain>
    </source>
</reference>
<accession>A0ABX0SJ95</accession>
<proteinExistence type="predicted"/>
<keyword evidence="2" id="KW-1185">Reference proteome</keyword>
<name>A0ABX0SJ95_9ACTN</name>
<dbReference type="Proteomes" id="UP000749311">
    <property type="component" value="Unassembled WGS sequence"/>
</dbReference>
<comment type="caution">
    <text evidence="1">The sequence shown here is derived from an EMBL/GenBank/DDBJ whole genome shotgun (WGS) entry which is preliminary data.</text>
</comment>
<sequence>MDKAIVTAWLALNERLCPRCGRPLEVHKTDSVTDYHAATVTCTAIDALDQIQAEWRKGPEGQADKAARKNGLDPDRARWWITYTDAEGPPT</sequence>
<evidence type="ECO:0000313" key="2">
    <source>
        <dbReference type="Proteomes" id="UP000749311"/>
    </source>
</evidence>
<gene>
    <name evidence="1" type="ORF">FB473_003162</name>
</gene>
<dbReference type="RefSeq" id="WP_167170968.1">
    <property type="nucleotide sequence ID" value="NZ_BAAAOO010000020.1"/>
</dbReference>